<proteinExistence type="inferred from homology"/>
<protein>
    <submittedName>
        <fullName evidence="3">Acetyltransferase</fullName>
    </submittedName>
</protein>
<dbReference type="InterPro" id="IPR051159">
    <property type="entry name" value="Hexapeptide_acetyltransf"/>
</dbReference>
<dbReference type="GO" id="GO:0008374">
    <property type="term" value="F:O-acyltransferase activity"/>
    <property type="evidence" value="ECO:0007669"/>
    <property type="project" value="TreeGrafter"/>
</dbReference>
<sequence>MSIVSKIKANPTLKRLALRLLIPANQHQPRLWVKLILNPFSHKKGRNSVVRARSRMDVFPFNGFILGAKSIIEDFATINNGVGAVMIGQNTIIGIGCVIIGPVSVGNDVMLAQNIVVSGLNHGYEDVNIATSKQAVTCKEIIIEDEVWIGANSVITAGVRLGRHCVIGAGSIVTKDVPEFSVAVGNPAKVIKKYDFKENRWRSV</sequence>
<dbReference type="AlphaFoldDB" id="A0A916UHR2"/>
<comment type="similarity">
    <text evidence="1">Belongs to the transferase hexapeptide repeat family.</text>
</comment>
<dbReference type="Pfam" id="PF14602">
    <property type="entry name" value="Hexapep_2"/>
    <property type="match status" value="2"/>
</dbReference>
<organism evidence="3 4">
    <name type="scientific">Pedobacter quisquiliarum</name>
    <dbReference type="NCBI Taxonomy" id="1834438"/>
    <lineage>
        <taxon>Bacteria</taxon>
        <taxon>Pseudomonadati</taxon>
        <taxon>Bacteroidota</taxon>
        <taxon>Sphingobacteriia</taxon>
        <taxon>Sphingobacteriales</taxon>
        <taxon>Sphingobacteriaceae</taxon>
        <taxon>Pedobacter</taxon>
    </lineage>
</organism>
<reference evidence="3" key="1">
    <citation type="journal article" date="2014" name="Int. J. Syst. Evol. Microbiol.">
        <title>Complete genome sequence of Corynebacterium casei LMG S-19264T (=DSM 44701T), isolated from a smear-ripened cheese.</title>
        <authorList>
            <consortium name="US DOE Joint Genome Institute (JGI-PGF)"/>
            <person name="Walter F."/>
            <person name="Albersmeier A."/>
            <person name="Kalinowski J."/>
            <person name="Ruckert C."/>
        </authorList>
    </citation>
    <scope>NUCLEOTIDE SEQUENCE</scope>
    <source>
        <strain evidence="3">CGMCC 1.15343</strain>
    </source>
</reference>
<dbReference type="PANTHER" id="PTHR23416">
    <property type="entry name" value="SIALIC ACID SYNTHASE-RELATED"/>
    <property type="match status" value="1"/>
</dbReference>
<comment type="caution">
    <text evidence="3">The sequence shown here is derived from an EMBL/GenBank/DDBJ whole genome shotgun (WGS) entry which is preliminary data.</text>
</comment>
<dbReference type="GO" id="GO:0005829">
    <property type="term" value="C:cytosol"/>
    <property type="evidence" value="ECO:0007669"/>
    <property type="project" value="TreeGrafter"/>
</dbReference>
<evidence type="ECO:0000313" key="4">
    <source>
        <dbReference type="Proteomes" id="UP000651668"/>
    </source>
</evidence>
<dbReference type="SUPFAM" id="SSF51161">
    <property type="entry name" value="Trimeric LpxA-like enzymes"/>
    <property type="match status" value="1"/>
</dbReference>
<evidence type="ECO:0000313" key="3">
    <source>
        <dbReference type="EMBL" id="GGC71389.1"/>
    </source>
</evidence>
<reference evidence="3" key="2">
    <citation type="submission" date="2020-09" db="EMBL/GenBank/DDBJ databases">
        <authorList>
            <person name="Sun Q."/>
            <person name="Zhou Y."/>
        </authorList>
    </citation>
    <scope>NUCLEOTIDE SEQUENCE</scope>
    <source>
        <strain evidence="3">CGMCC 1.15343</strain>
    </source>
</reference>
<dbReference type="InterPro" id="IPR011004">
    <property type="entry name" value="Trimer_LpxA-like_sf"/>
</dbReference>
<dbReference type="RefSeq" id="WP_188627366.1">
    <property type="nucleotide sequence ID" value="NZ_BMIL01000009.1"/>
</dbReference>
<dbReference type="CDD" id="cd04647">
    <property type="entry name" value="LbH_MAT_like"/>
    <property type="match status" value="1"/>
</dbReference>
<evidence type="ECO:0000256" key="1">
    <source>
        <dbReference type="ARBA" id="ARBA00007274"/>
    </source>
</evidence>
<accession>A0A916UHR2</accession>
<dbReference type="EMBL" id="BMIL01000009">
    <property type="protein sequence ID" value="GGC71389.1"/>
    <property type="molecule type" value="Genomic_DNA"/>
</dbReference>
<dbReference type="Gene3D" id="2.160.10.10">
    <property type="entry name" value="Hexapeptide repeat proteins"/>
    <property type="match status" value="1"/>
</dbReference>
<gene>
    <name evidence="3" type="ORF">GCM10011387_26100</name>
</gene>
<dbReference type="Proteomes" id="UP000651668">
    <property type="component" value="Unassembled WGS sequence"/>
</dbReference>
<dbReference type="PANTHER" id="PTHR23416:SF23">
    <property type="entry name" value="ACETYLTRANSFERASE C18B11.09C-RELATED"/>
    <property type="match status" value="1"/>
</dbReference>
<name>A0A916UHR2_9SPHI</name>
<keyword evidence="4" id="KW-1185">Reference proteome</keyword>
<dbReference type="InterPro" id="IPR001451">
    <property type="entry name" value="Hexapep"/>
</dbReference>
<evidence type="ECO:0000256" key="2">
    <source>
        <dbReference type="ARBA" id="ARBA00022679"/>
    </source>
</evidence>
<keyword evidence="2" id="KW-0808">Transferase</keyword>